<proteinExistence type="predicted"/>
<dbReference type="InterPro" id="IPR007138">
    <property type="entry name" value="ABM_dom"/>
</dbReference>
<dbReference type="InterPro" id="IPR011008">
    <property type="entry name" value="Dimeric_a/b-barrel"/>
</dbReference>
<dbReference type="PROSITE" id="PS51725">
    <property type="entry name" value="ABM"/>
    <property type="match status" value="1"/>
</dbReference>
<keyword evidence="3" id="KW-1185">Reference proteome</keyword>
<evidence type="ECO:0000313" key="2">
    <source>
        <dbReference type="EMBL" id="ALO14635.1"/>
    </source>
</evidence>
<sequence length="108" mass="12895">MITRITKFQLQDAHRSDFSEFMKQFRDELISVDGCQHFDVLQDKTDDLSFQMYMIWDEDEKLEDFRVSDLNKLLTDKIELFSGDNPTSWTVETVFDPEELINQKSLFD</sequence>
<dbReference type="RefSeq" id="WP_057952161.1">
    <property type="nucleotide sequence ID" value="NZ_CP013118.1"/>
</dbReference>
<dbReference type="EMBL" id="CP013118">
    <property type="protein sequence ID" value="ALO14635.1"/>
    <property type="molecule type" value="Genomic_DNA"/>
</dbReference>
<dbReference type="Gene3D" id="3.30.70.100">
    <property type="match status" value="1"/>
</dbReference>
<dbReference type="STRING" id="1307839.L21SP5_00968"/>
<dbReference type="KEGG" id="blq:L21SP5_00968"/>
<reference evidence="2 3" key="1">
    <citation type="submission" date="2015-11" db="EMBL/GenBank/DDBJ databases">
        <title>Description and complete genome sequence of a novel strain predominating in hypersaline microbial mats and representing a new family of the Bacteriodetes phylum.</title>
        <authorList>
            <person name="Spring S."/>
            <person name="Bunk B."/>
            <person name="Sproer C."/>
            <person name="Klenk H.-P."/>
        </authorList>
    </citation>
    <scope>NUCLEOTIDE SEQUENCE [LARGE SCALE GENOMIC DNA]</scope>
    <source>
        <strain evidence="2 3">L21-Spi-D4</strain>
    </source>
</reference>
<evidence type="ECO:0000259" key="1">
    <source>
        <dbReference type="PROSITE" id="PS51725"/>
    </source>
</evidence>
<dbReference type="OrthoDB" id="1120859at2"/>
<dbReference type="GO" id="GO:0004497">
    <property type="term" value="F:monooxygenase activity"/>
    <property type="evidence" value="ECO:0007669"/>
    <property type="project" value="UniProtKB-KW"/>
</dbReference>
<dbReference type="AlphaFoldDB" id="A0A0S2HX57"/>
<feature type="domain" description="ABM" evidence="1">
    <location>
        <begin position="2"/>
        <end position="95"/>
    </location>
</feature>
<organism evidence="2 3">
    <name type="scientific">Salinivirga cyanobacteriivorans</name>
    <dbReference type="NCBI Taxonomy" id="1307839"/>
    <lineage>
        <taxon>Bacteria</taxon>
        <taxon>Pseudomonadati</taxon>
        <taxon>Bacteroidota</taxon>
        <taxon>Bacteroidia</taxon>
        <taxon>Bacteroidales</taxon>
        <taxon>Salinivirgaceae</taxon>
        <taxon>Salinivirga</taxon>
    </lineage>
</organism>
<dbReference type="SUPFAM" id="SSF54909">
    <property type="entry name" value="Dimeric alpha+beta barrel"/>
    <property type="match status" value="1"/>
</dbReference>
<dbReference type="Proteomes" id="UP000064893">
    <property type="component" value="Chromosome"/>
</dbReference>
<protein>
    <submittedName>
        <fullName evidence="2">Antibiotic biosynthesis monooxygenase</fullName>
    </submittedName>
</protein>
<keyword evidence="2" id="KW-0503">Monooxygenase</keyword>
<accession>A0A0S2HX57</accession>
<gene>
    <name evidence="2" type="ORF">L21SP5_00968</name>
</gene>
<keyword evidence="2" id="KW-0560">Oxidoreductase</keyword>
<dbReference type="Pfam" id="PF03992">
    <property type="entry name" value="ABM"/>
    <property type="match status" value="1"/>
</dbReference>
<name>A0A0S2HX57_9BACT</name>
<evidence type="ECO:0000313" key="3">
    <source>
        <dbReference type="Proteomes" id="UP000064893"/>
    </source>
</evidence>